<name>A0A7W9NLT1_9PSEU</name>
<dbReference type="SUPFAM" id="SSF53474">
    <property type="entry name" value="alpha/beta-Hydrolases"/>
    <property type="match status" value="1"/>
</dbReference>
<evidence type="ECO:0000313" key="3">
    <source>
        <dbReference type="Proteomes" id="UP000585638"/>
    </source>
</evidence>
<gene>
    <name evidence="2" type="ORF">BJ998_008639</name>
</gene>
<dbReference type="RefSeq" id="WP_312890656.1">
    <property type="nucleotide sequence ID" value="NZ_BAAAWY010000043.1"/>
</dbReference>
<keyword evidence="3" id="KW-1185">Reference proteome</keyword>
<dbReference type="PANTHER" id="PTHR43433:SF5">
    <property type="entry name" value="AB HYDROLASE-1 DOMAIN-CONTAINING PROTEIN"/>
    <property type="match status" value="1"/>
</dbReference>
<dbReference type="Proteomes" id="UP000585638">
    <property type="component" value="Unassembled WGS sequence"/>
</dbReference>
<feature type="domain" description="AB hydrolase-1" evidence="1">
    <location>
        <begin position="22"/>
        <end position="111"/>
    </location>
</feature>
<evidence type="ECO:0000313" key="2">
    <source>
        <dbReference type="EMBL" id="MBB5897380.1"/>
    </source>
</evidence>
<reference evidence="2 3" key="1">
    <citation type="submission" date="2020-08" db="EMBL/GenBank/DDBJ databases">
        <title>Sequencing the genomes of 1000 actinobacteria strains.</title>
        <authorList>
            <person name="Klenk H.-P."/>
        </authorList>
    </citation>
    <scope>NUCLEOTIDE SEQUENCE [LARGE SCALE GENOMIC DNA]</scope>
    <source>
        <strain evidence="2 3">DSM 43851</strain>
    </source>
</reference>
<dbReference type="GO" id="GO:0046503">
    <property type="term" value="P:glycerolipid catabolic process"/>
    <property type="evidence" value="ECO:0007669"/>
    <property type="project" value="TreeGrafter"/>
</dbReference>
<organism evidence="2 3">
    <name type="scientific">Kutzneria kofuensis</name>
    <dbReference type="NCBI Taxonomy" id="103725"/>
    <lineage>
        <taxon>Bacteria</taxon>
        <taxon>Bacillati</taxon>
        <taxon>Actinomycetota</taxon>
        <taxon>Actinomycetes</taxon>
        <taxon>Pseudonocardiales</taxon>
        <taxon>Pseudonocardiaceae</taxon>
        <taxon>Kutzneria</taxon>
    </lineage>
</organism>
<dbReference type="InterPro" id="IPR029058">
    <property type="entry name" value="AB_hydrolase_fold"/>
</dbReference>
<dbReference type="InterPro" id="IPR050471">
    <property type="entry name" value="AB_hydrolase"/>
</dbReference>
<proteinExistence type="predicted"/>
<comment type="caution">
    <text evidence="2">The sequence shown here is derived from an EMBL/GenBank/DDBJ whole genome shotgun (WGS) entry which is preliminary data.</text>
</comment>
<dbReference type="InterPro" id="IPR000073">
    <property type="entry name" value="AB_hydrolase_1"/>
</dbReference>
<dbReference type="AlphaFoldDB" id="A0A7W9NLT1"/>
<dbReference type="EMBL" id="JACHIR010000003">
    <property type="protein sequence ID" value="MBB5897380.1"/>
    <property type="molecule type" value="Genomic_DNA"/>
</dbReference>
<sequence length="246" mass="26297">MPDFRSFDGLRIAYRELGEGRPVVLLHGMMGLGSQWIDQGPAAAIAERGHRVILPDLRGHGDSARPHDPTGYPPDALADDMLALVEHLGLDDYDLGGYSLGGRVTLRMLVRGARPRRAVIAGQGLDAIEGVTSRTGGYRSVLTSILDGGELDPAGQRTARWLDQLGADPYALLHVLDTHVATPIEDLGRVKVPTLVLVGDGDDGHASAVDLAAALPESRYVRVPGDHWSAFTGPDFAAAILDWLAY</sequence>
<protein>
    <submittedName>
        <fullName evidence="2">Pimeloyl-ACP methyl ester carboxylesterase</fullName>
    </submittedName>
</protein>
<dbReference type="Pfam" id="PF00561">
    <property type="entry name" value="Abhydrolase_1"/>
    <property type="match status" value="1"/>
</dbReference>
<dbReference type="Gene3D" id="3.40.50.1820">
    <property type="entry name" value="alpha/beta hydrolase"/>
    <property type="match status" value="1"/>
</dbReference>
<dbReference type="GO" id="GO:0004806">
    <property type="term" value="F:triacylglycerol lipase activity"/>
    <property type="evidence" value="ECO:0007669"/>
    <property type="project" value="TreeGrafter"/>
</dbReference>
<dbReference type="PANTHER" id="PTHR43433">
    <property type="entry name" value="HYDROLASE, ALPHA/BETA FOLD FAMILY PROTEIN"/>
    <property type="match status" value="1"/>
</dbReference>
<accession>A0A7W9NLT1</accession>
<evidence type="ECO:0000259" key="1">
    <source>
        <dbReference type="Pfam" id="PF00561"/>
    </source>
</evidence>